<organism evidence="2 3">
    <name type="scientific">Pararge aegeria aegeria</name>
    <dbReference type="NCBI Taxonomy" id="348720"/>
    <lineage>
        <taxon>Eukaryota</taxon>
        <taxon>Metazoa</taxon>
        <taxon>Ecdysozoa</taxon>
        <taxon>Arthropoda</taxon>
        <taxon>Hexapoda</taxon>
        <taxon>Insecta</taxon>
        <taxon>Pterygota</taxon>
        <taxon>Neoptera</taxon>
        <taxon>Endopterygota</taxon>
        <taxon>Lepidoptera</taxon>
        <taxon>Glossata</taxon>
        <taxon>Ditrysia</taxon>
        <taxon>Papilionoidea</taxon>
        <taxon>Nymphalidae</taxon>
        <taxon>Satyrinae</taxon>
        <taxon>Satyrini</taxon>
        <taxon>Parargina</taxon>
        <taxon>Pararge</taxon>
    </lineage>
</organism>
<protein>
    <submittedName>
        <fullName evidence="2">Jg8286 protein</fullName>
    </submittedName>
</protein>
<keyword evidence="3" id="KW-1185">Reference proteome</keyword>
<name>A0A8S4RDH5_9NEOP</name>
<evidence type="ECO:0000313" key="2">
    <source>
        <dbReference type="EMBL" id="CAH2232969.1"/>
    </source>
</evidence>
<dbReference type="Proteomes" id="UP000838756">
    <property type="component" value="Unassembled WGS sequence"/>
</dbReference>
<dbReference type="EMBL" id="CAKXAJ010024929">
    <property type="protein sequence ID" value="CAH2232969.1"/>
    <property type="molecule type" value="Genomic_DNA"/>
</dbReference>
<dbReference type="AlphaFoldDB" id="A0A8S4RDH5"/>
<gene>
    <name evidence="2" type="primary">jg8286</name>
    <name evidence="2" type="ORF">PAEG_LOCUS11132</name>
</gene>
<feature type="compositionally biased region" description="Polar residues" evidence="1">
    <location>
        <begin position="87"/>
        <end position="100"/>
    </location>
</feature>
<sequence>MDYISEAYSQTMGLIRRLRLTQRAMLGVSQRDPIRNEEIRRRTRITDIAKRVAKLKRQWAGHLAQRKDGLWSPKVLEWCTGKRSVSRPTTRWQSTSNQSLGAAGNKRPRTVDFGTLFKRPMSSSGLQLVEVMLMIMITVNFFDKSK</sequence>
<feature type="region of interest" description="Disordered" evidence="1">
    <location>
        <begin position="87"/>
        <end position="106"/>
    </location>
</feature>
<evidence type="ECO:0000313" key="3">
    <source>
        <dbReference type="Proteomes" id="UP000838756"/>
    </source>
</evidence>
<comment type="caution">
    <text evidence="2">The sequence shown here is derived from an EMBL/GenBank/DDBJ whole genome shotgun (WGS) entry which is preliminary data.</text>
</comment>
<accession>A0A8S4RDH5</accession>
<reference evidence="2" key="1">
    <citation type="submission" date="2022-03" db="EMBL/GenBank/DDBJ databases">
        <authorList>
            <person name="Lindestad O."/>
        </authorList>
    </citation>
    <scope>NUCLEOTIDE SEQUENCE</scope>
</reference>
<proteinExistence type="predicted"/>
<evidence type="ECO:0000256" key="1">
    <source>
        <dbReference type="SAM" id="MobiDB-lite"/>
    </source>
</evidence>
<dbReference type="OrthoDB" id="6938952at2759"/>